<gene>
    <name evidence="2" type="ORF">NA57DRAFT_64081</name>
</gene>
<feature type="domain" description="Tautomerase cis-CaaD-like" evidence="1">
    <location>
        <begin position="1"/>
        <end position="133"/>
    </location>
</feature>
<dbReference type="EMBL" id="ML978123">
    <property type="protein sequence ID" value="KAF2101168.1"/>
    <property type="molecule type" value="Genomic_DNA"/>
</dbReference>
<protein>
    <recommendedName>
        <fullName evidence="1">Tautomerase cis-CaaD-like domain-containing protein</fullName>
    </recommendedName>
</protein>
<dbReference type="InterPro" id="IPR028116">
    <property type="entry name" value="Cis-CaaD-like"/>
</dbReference>
<accession>A0A9P4IKY2</accession>
<evidence type="ECO:0000313" key="3">
    <source>
        <dbReference type="Proteomes" id="UP000799772"/>
    </source>
</evidence>
<name>A0A9P4IKY2_9PEZI</name>
<keyword evidence="3" id="KW-1185">Reference proteome</keyword>
<dbReference type="AlphaFoldDB" id="A0A9P4IKY2"/>
<organism evidence="2 3">
    <name type="scientific">Rhizodiscina lignyota</name>
    <dbReference type="NCBI Taxonomy" id="1504668"/>
    <lineage>
        <taxon>Eukaryota</taxon>
        <taxon>Fungi</taxon>
        <taxon>Dikarya</taxon>
        <taxon>Ascomycota</taxon>
        <taxon>Pezizomycotina</taxon>
        <taxon>Dothideomycetes</taxon>
        <taxon>Pleosporomycetidae</taxon>
        <taxon>Aulographales</taxon>
        <taxon>Rhizodiscinaceae</taxon>
        <taxon>Rhizodiscina</taxon>
    </lineage>
</organism>
<reference evidence="2" key="1">
    <citation type="journal article" date="2020" name="Stud. Mycol.">
        <title>101 Dothideomycetes genomes: a test case for predicting lifestyles and emergence of pathogens.</title>
        <authorList>
            <person name="Haridas S."/>
            <person name="Albert R."/>
            <person name="Binder M."/>
            <person name="Bloem J."/>
            <person name="Labutti K."/>
            <person name="Salamov A."/>
            <person name="Andreopoulos B."/>
            <person name="Baker S."/>
            <person name="Barry K."/>
            <person name="Bills G."/>
            <person name="Bluhm B."/>
            <person name="Cannon C."/>
            <person name="Castanera R."/>
            <person name="Culley D."/>
            <person name="Daum C."/>
            <person name="Ezra D."/>
            <person name="Gonzalez J."/>
            <person name="Henrissat B."/>
            <person name="Kuo A."/>
            <person name="Liang C."/>
            <person name="Lipzen A."/>
            <person name="Lutzoni F."/>
            <person name="Magnuson J."/>
            <person name="Mondo S."/>
            <person name="Nolan M."/>
            <person name="Ohm R."/>
            <person name="Pangilinan J."/>
            <person name="Park H.-J."/>
            <person name="Ramirez L."/>
            <person name="Alfaro M."/>
            <person name="Sun H."/>
            <person name="Tritt A."/>
            <person name="Yoshinaga Y."/>
            <person name="Zwiers L.-H."/>
            <person name="Turgeon B."/>
            <person name="Goodwin S."/>
            <person name="Spatafora J."/>
            <person name="Crous P."/>
            <person name="Grigoriev I."/>
        </authorList>
    </citation>
    <scope>NUCLEOTIDE SEQUENCE</scope>
    <source>
        <strain evidence="2">CBS 133067</strain>
    </source>
</reference>
<dbReference type="InterPro" id="IPR014347">
    <property type="entry name" value="Tautomerase/MIF_sf"/>
</dbReference>
<dbReference type="OrthoDB" id="9981319at2759"/>
<comment type="caution">
    <text evidence="2">The sequence shown here is derived from an EMBL/GenBank/DDBJ whole genome shotgun (WGS) entry which is preliminary data.</text>
</comment>
<evidence type="ECO:0000313" key="2">
    <source>
        <dbReference type="EMBL" id="KAF2101168.1"/>
    </source>
</evidence>
<dbReference type="Pfam" id="PF14832">
    <property type="entry name" value="Tautomerase_3"/>
    <property type="match status" value="1"/>
</dbReference>
<proteinExistence type="predicted"/>
<dbReference type="Proteomes" id="UP000799772">
    <property type="component" value="Unassembled WGS sequence"/>
</dbReference>
<evidence type="ECO:0000259" key="1">
    <source>
        <dbReference type="Pfam" id="PF14832"/>
    </source>
</evidence>
<dbReference type="Gene3D" id="3.30.429.10">
    <property type="entry name" value="Macrophage Migration Inhibitory Factor"/>
    <property type="match status" value="1"/>
</dbReference>
<sequence length="174" mass="19219">MPMYDIEHIVPLTDAQQDKIAEAITKIHSEKFVTARLFVNVNFKDISTMNTYVAGKRRPNNRIFANVRHGPSRTQEMYDALCADIESLWAEVVGSEGKQELRGVFVLGSIVAGSEGGFSVPKAGQDEEWLEKNVLAFKKKADSGDTDFQGLLEDLRSRAVFNGILDRAGVNGAN</sequence>